<evidence type="ECO:0000256" key="1">
    <source>
        <dbReference type="ARBA" id="ARBA00022679"/>
    </source>
</evidence>
<feature type="domain" description="N-acetyltransferase" evidence="3">
    <location>
        <begin position="2"/>
        <end position="150"/>
    </location>
</feature>
<comment type="caution">
    <text evidence="4">The sequence shown here is derived from an EMBL/GenBank/DDBJ whole genome shotgun (WGS) entry which is preliminary data.</text>
</comment>
<dbReference type="InterPro" id="IPR000182">
    <property type="entry name" value="GNAT_dom"/>
</dbReference>
<dbReference type="PANTHER" id="PTHR43420">
    <property type="entry name" value="ACETYLTRANSFERASE"/>
    <property type="match status" value="1"/>
</dbReference>
<keyword evidence="2 4" id="KW-0012">Acyltransferase</keyword>
<proteinExistence type="predicted"/>
<sequence>MIRYRQPLKDDRAICNLVIKELLPRSYKVREFQHLDYRLIRKDVKERLYKGTTFVAAGRHEPLHAFIHLIPRNDTLYIDMLAVNSSKQNKGWGARLLQLAERHGRSKGLASASLYVDMLNDKAQRFYARHGYRLHSFHQNIQCYLLTKPL</sequence>
<evidence type="ECO:0000313" key="4">
    <source>
        <dbReference type="EMBL" id="MFD2610973.1"/>
    </source>
</evidence>
<dbReference type="InterPro" id="IPR050680">
    <property type="entry name" value="YpeA/RimI_acetyltransf"/>
</dbReference>
<dbReference type="Gene3D" id="3.40.630.30">
    <property type="match status" value="1"/>
</dbReference>
<dbReference type="InterPro" id="IPR016181">
    <property type="entry name" value="Acyl_CoA_acyltransferase"/>
</dbReference>
<name>A0ABW5P742_9BACL</name>
<reference evidence="5" key="1">
    <citation type="journal article" date="2019" name="Int. J. Syst. Evol. Microbiol.">
        <title>The Global Catalogue of Microorganisms (GCM) 10K type strain sequencing project: providing services to taxonomists for standard genome sequencing and annotation.</title>
        <authorList>
            <consortium name="The Broad Institute Genomics Platform"/>
            <consortium name="The Broad Institute Genome Sequencing Center for Infectious Disease"/>
            <person name="Wu L."/>
            <person name="Ma J."/>
        </authorList>
    </citation>
    <scope>NUCLEOTIDE SEQUENCE [LARGE SCALE GENOMIC DNA]</scope>
    <source>
        <strain evidence="5">KCTC 3950</strain>
    </source>
</reference>
<dbReference type="Pfam" id="PF00583">
    <property type="entry name" value="Acetyltransf_1"/>
    <property type="match status" value="1"/>
</dbReference>
<dbReference type="EC" id="2.3.1.-" evidence="4"/>
<keyword evidence="1 4" id="KW-0808">Transferase</keyword>
<evidence type="ECO:0000259" key="3">
    <source>
        <dbReference type="PROSITE" id="PS51186"/>
    </source>
</evidence>
<protein>
    <submittedName>
        <fullName evidence="4">GNAT family N-acetyltransferase</fullName>
        <ecNumber evidence="4">2.3.1.-</ecNumber>
    </submittedName>
</protein>
<evidence type="ECO:0000313" key="5">
    <source>
        <dbReference type="Proteomes" id="UP001597541"/>
    </source>
</evidence>
<dbReference type="EMBL" id="JBHUME010000002">
    <property type="protein sequence ID" value="MFD2610973.1"/>
    <property type="molecule type" value="Genomic_DNA"/>
</dbReference>
<dbReference type="SUPFAM" id="SSF55729">
    <property type="entry name" value="Acyl-CoA N-acyltransferases (Nat)"/>
    <property type="match status" value="1"/>
</dbReference>
<dbReference type="GO" id="GO:0016746">
    <property type="term" value="F:acyltransferase activity"/>
    <property type="evidence" value="ECO:0007669"/>
    <property type="project" value="UniProtKB-KW"/>
</dbReference>
<dbReference type="CDD" id="cd04301">
    <property type="entry name" value="NAT_SF"/>
    <property type="match status" value="1"/>
</dbReference>
<evidence type="ECO:0000256" key="2">
    <source>
        <dbReference type="ARBA" id="ARBA00023315"/>
    </source>
</evidence>
<dbReference type="PROSITE" id="PS51186">
    <property type="entry name" value="GNAT"/>
    <property type="match status" value="1"/>
</dbReference>
<dbReference type="Proteomes" id="UP001597541">
    <property type="component" value="Unassembled WGS sequence"/>
</dbReference>
<dbReference type="RefSeq" id="WP_377599190.1">
    <property type="nucleotide sequence ID" value="NZ_JBHUME010000002.1"/>
</dbReference>
<keyword evidence="5" id="KW-1185">Reference proteome</keyword>
<accession>A0ABW5P742</accession>
<gene>
    <name evidence="4" type="ORF">ACFSUF_00890</name>
</gene>
<organism evidence="4 5">
    <name type="scientific">Paenibacillus gansuensis</name>
    <dbReference type="NCBI Taxonomy" id="306542"/>
    <lineage>
        <taxon>Bacteria</taxon>
        <taxon>Bacillati</taxon>
        <taxon>Bacillota</taxon>
        <taxon>Bacilli</taxon>
        <taxon>Bacillales</taxon>
        <taxon>Paenibacillaceae</taxon>
        <taxon>Paenibacillus</taxon>
    </lineage>
</organism>